<reference evidence="1" key="1">
    <citation type="submission" date="2018-12" db="EMBL/GenBank/DDBJ databases">
        <title>Novel natural products biosynthetic potential of the class Ktedonobacteria.</title>
        <authorList>
            <person name="Zheng Y."/>
            <person name="Saitou A."/>
            <person name="Wang C.M."/>
            <person name="Toyoda A."/>
            <person name="Minakuchi Y."/>
            <person name="Sekiguchi Y."/>
            <person name="Ueda K."/>
            <person name="Takano H."/>
            <person name="Sakai Y."/>
            <person name="Yokota A."/>
            <person name="Yabe S."/>
        </authorList>
    </citation>
    <scope>NUCLEOTIDE SEQUENCE</scope>
    <source>
        <strain evidence="1">COM3</strain>
    </source>
</reference>
<organism evidence="1">
    <name type="scientific">Thermosporothrix sp. COM3</name>
    <dbReference type="NCBI Taxonomy" id="2490863"/>
    <lineage>
        <taxon>Bacteria</taxon>
        <taxon>Bacillati</taxon>
        <taxon>Chloroflexota</taxon>
        <taxon>Ktedonobacteria</taxon>
        <taxon>Ktedonobacterales</taxon>
        <taxon>Thermosporotrichaceae</taxon>
        <taxon>Thermosporothrix</taxon>
    </lineage>
</organism>
<sequence length="126" mass="14465">MKSLVLRIRVDCERSQLLYSKYQHVREVLWKSLSPWRRTMTFVYDQDGTISYRAGSVVFRQLSGARAPGDAVLLLPAEISLAGVVLIADTENATRDAVQAAQKYRVVEQERRVLDEQQHIVYLRSL</sequence>
<dbReference type="EMBL" id="AP019376">
    <property type="protein sequence ID" value="BBH86806.1"/>
    <property type="molecule type" value="Genomic_DNA"/>
</dbReference>
<accession>A0A455SGC1</accession>
<gene>
    <name evidence="1" type="ORF">KTC_15570</name>
</gene>
<protein>
    <submittedName>
        <fullName evidence="1">Uncharacterized protein</fullName>
    </submittedName>
</protein>
<evidence type="ECO:0000313" key="1">
    <source>
        <dbReference type="EMBL" id="BBH86806.1"/>
    </source>
</evidence>
<proteinExistence type="predicted"/>
<name>A0A455SGC1_9CHLR</name>
<dbReference type="AlphaFoldDB" id="A0A455SGC1"/>